<dbReference type="Proteomes" id="UP001608902">
    <property type="component" value="Unassembled WGS sequence"/>
</dbReference>
<evidence type="ECO:0000313" key="2">
    <source>
        <dbReference type="Proteomes" id="UP001608902"/>
    </source>
</evidence>
<accession>A0ABD6EUM4</accession>
<dbReference type="AlphaFoldDB" id="A0ABD6EUM4"/>
<dbReference type="EMBL" id="JBGFUD010013244">
    <property type="protein sequence ID" value="MFH4983669.1"/>
    <property type="molecule type" value="Genomic_DNA"/>
</dbReference>
<organism evidence="1 2">
    <name type="scientific">Gnathostoma spinigerum</name>
    <dbReference type="NCBI Taxonomy" id="75299"/>
    <lineage>
        <taxon>Eukaryota</taxon>
        <taxon>Metazoa</taxon>
        <taxon>Ecdysozoa</taxon>
        <taxon>Nematoda</taxon>
        <taxon>Chromadorea</taxon>
        <taxon>Rhabditida</taxon>
        <taxon>Spirurina</taxon>
        <taxon>Gnathostomatomorpha</taxon>
        <taxon>Gnathostomatoidea</taxon>
        <taxon>Gnathostomatidae</taxon>
        <taxon>Gnathostoma</taxon>
    </lineage>
</organism>
<proteinExistence type="predicted"/>
<gene>
    <name evidence="1" type="ORF">AB6A40_010378</name>
</gene>
<comment type="caution">
    <text evidence="1">The sequence shown here is derived from an EMBL/GenBank/DDBJ whole genome shotgun (WGS) entry which is preliminary data.</text>
</comment>
<name>A0ABD6EUM4_9BILA</name>
<protein>
    <submittedName>
        <fullName evidence="1">Uncharacterized protein</fullName>
    </submittedName>
</protein>
<keyword evidence="2" id="KW-1185">Reference proteome</keyword>
<reference evidence="1 2" key="1">
    <citation type="submission" date="2024-08" db="EMBL/GenBank/DDBJ databases">
        <title>Gnathostoma spinigerum genome.</title>
        <authorList>
            <person name="Gonzalez-Bertolin B."/>
            <person name="Monzon S."/>
            <person name="Zaballos A."/>
            <person name="Jimenez P."/>
            <person name="Dekumyoy P."/>
            <person name="Varona S."/>
            <person name="Cuesta I."/>
            <person name="Sumanam S."/>
            <person name="Adisakwattana P."/>
            <person name="Gasser R.B."/>
            <person name="Hernandez-Gonzalez A."/>
            <person name="Young N.D."/>
            <person name="Perteguer M.J."/>
        </authorList>
    </citation>
    <scope>NUCLEOTIDE SEQUENCE [LARGE SCALE GENOMIC DNA]</scope>
    <source>
        <strain evidence="1">AL3</strain>
        <tissue evidence="1">Liver</tissue>
    </source>
</reference>
<sequence>MSAPISVENYPAIAEPSPRPVLPVSDRAWYEEDALTLLASQQRPDHSMMSKSGAEVRMNADLYPSRFYINSHSRRRDSRRRNQMYESTAPTDEAFVRTSSTPRIEQQHSTVSVKSIAPLINPADHYLEGAKLENIPTPKCEMIDCRGPFPNDGNILFEAPRKGRSYSCYQAFVPLNSCVKDRGYPVGMVCTICCKCSIEFVREMKRSKGYQELGN</sequence>
<evidence type="ECO:0000313" key="1">
    <source>
        <dbReference type="EMBL" id="MFH4983669.1"/>
    </source>
</evidence>